<feature type="transmembrane region" description="Helical" evidence="1">
    <location>
        <begin position="128"/>
        <end position="149"/>
    </location>
</feature>
<keyword evidence="1" id="KW-0472">Membrane</keyword>
<evidence type="ECO:0000313" key="3">
    <source>
        <dbReference type="Proteomes" id="UP000306340"/>
    </source>
</evidence>
<evidence type="ECO:0000256" key="1">
    <source>
        <dbReference type="SAM" id="Phobius"/>
    </source>
</evidence>
<dbReference type="AlphaFoldDB" id="A0A4U0YUF0"/>
<dbReference type="EMBL" id="SWAU01000205">
    <property type="protein sequence ID" value="TKA95288.1"/>
    <property type="molecule type" value="Genomic_DNA"/>
</dbReference>
<gene>
    <name evidence="2" type="ORF">FAZ78_17665</name>
</gene>
<proteinExistence type="predicted"/>
<dbReference type="Proteomes" id="UP000306340">
    <property type="component" value="Unassembled WGS sequence"/>
</dbReference>
<keyword evidence="1" id="KW-1133">Transmembrane helix</keyword>
<accession>A0A4U0YUF0</accession>
<organism evidence="2 3">
    <name type="scientific">Cereibacter changlensis</name>
    <dbReference type="NCBI Taxonomy" id="402884"/>
    <lineage>
        <taxon>Bacteria</taxon>
        <taxon>Pseudomonadati</taxon>
        <taxon>Pseudomonadota</taxon>
        <taxon>Alphaproteobacteria</taxon>
        <taxon>Rhodobacterales</taxon>
        <taxon>Paracoccaceae</taxon>
        <taxon>Cereibacter</taxon>
    </lineage>
</organism>
<comment type="caution">
    <text evidence="2">The sequence shown here is derived from an EMBL/GenBank/DDBJ whole genome shotgun (WGS) entry which is preliminary data.</text>
</comment>
<sequence length="159" mass="17382">MGQAQACRHEQQQWRGGILAAGKDVDDDRRGMDALIEGVAAGGLDSLQPIISNTGQDLHHLPVPIIAAVQLAPDRSHGLWQHPVPERRTIAQGTRFVRQNRHIVPRIMDRLPTASIAAIVPPAFMSSFIASAFAAVVLAAVFTAARILCWSRARRDGRW</sequence>
<evidence type="ECO:0000313" key="2">
    <source>
        <dbReference type="EMBL" id="TKA95288.1"/>
    </source>
</evidence>
<keyword evidence="1" id="KW-0812">Transmembrane</keyword>
<name>A0A4U0YUF0_9RHOB</name>
<reference evidence="2 3" key="1">
    <citation type="submission" date="2019-04" db="EMBL/GenBank/DDBJ databases">
        <title>Crypto-aerobic microbial life in anoxic (sulfidic) marine sediments.</title>
        <authorList>
            <person name="Bhattacharya S."/>
            <person name="Roy C."/>
            <person name="Mondal N."/>
            <person name="Sarkar J."/>
            <person name="Mandal S."/>
            <person name="Rameez M.J."/>
            <person name="Ghosh W."/>
        </authorList>
    </citation>
    <scope>NUCLEOTIDE SEQUENCE [LARGE SCALE GENOMIC DNA]</scope>
    <source>
        <strain evidence="2 3">SBBC</strain>
    </source>
</reference>
<protein>
    <submittedName>
        <fullName evidence="2">Uncharacterized protein</fullName>
    </submittedName>
</protein>